<evidence type="ECO:0000313" key="2">
    <source>
        <dbReference type="Proteomes" id="UP000054560"/>
    </source>
</evidence>
<organism evidence="1 2">
    <name type="scientific">Sphaeroforma arctica JP610</name>
    <dbReference type="NCBI Taxonomy" id="667725"/>
    <lineage>
        <taxon>Eukaryota</taxon>
        <taxon>Ichthyosporea</taxon>
        <taxon>Ichthyophonida</taxon>
        <taxon>Sphaeroforma</taxon>
    </lineage>
</organism>
<accession>A0A0L0F195</accession>
<name>A0A0L0F195_9EUKA</name>
<dbReference type="RefSeq" id="XP_014144392.1">
    <property type="nucleotide sequence ID" value="XM_014288917.1"/>
</dbReference>
<gene>
    <name evidence="1" type="ORF">SARC_16981</name>
</gene>
<evidence type="ECO:0000313" key="1">
    <source>
        <dbReference type="EMBL" id="KNC70490.1"/>
    </source>
</evidence>
<dbReference type="GeneID" id="25917485"/>
<keyword evidence="2" id="KW-1185">Reference proteome</keyword>
<sequence length="79" mass="9091">MQTLPDTFLDIDDHDHGPSHHHKDLVHVYHPVGCERCEVMVEGEPRGQERPRVQQHSPHARDICGFIESISKPVCVYLQ</sequence>
<protein>
    <submittedName>
        <fullName evidence="1">Uncharacterized protein</fullName>
    </submittedName>
</protein>
<feature type="non-terminal residue" evidence="1">
    <location>
        <position position="79"/>
    </location>
</feature>
<proteinExistence type="predicted"/>
<dbReference type="AlphaFoldDB" id="A0A0L0F195"/>
<reference evidence="1 2" key="1">
    <citation type="submission" date="2011-02" db="EMBL/GenBank/DDBJ databases">
        <title>The Genome Sequence of Sphaeroforma arctica JP610.</title>
        <authorList>
            <consortium name="The Broad Institute Genome Sequencing Platform"/>
            <person name="Russ C."/>
            <person name="Cuomo C."/>
            <person name="Young S.K."/>
            <person name="Zeng Q."/>
            <person name="Gargeya S."/>
            <person name="Alvarado L."/>
            <person name="Berlin A."/>
            <person name="Chapman S.B."/>
            <person name="Chen Z."/>
            <person name="Freedman E."/>
            <person name="Gellesch M."/>
            <person name="Goldberg J."/>
            <person name="Griggs A."/>
            <person name="Gujja S."/>
            <person name="Heilman E."/>
            <person name="Heiman D."/>
            <person name="Howarth C."/>
            <person name="Mehta T."/>
            <person name="Neiman D."/>
            <person name="Pearson M."/>
            <person name="Roberts A."/>
            <person name="Saif S."/>
            <person name="Shea T."/>
            <person name="Shenoy N."/>
            <person name="Sisk P."/>
            <person name="Stolte C."/>
            <person name="Sykes S."/>
            <person name="White J."/>
            <person name="Yandava C."/>
            <person name="Burger G."/>
            <person name="Gray M.W."/>
            <person name="Holland P.W.H."/>
            <person name="King N."/>
            <person name="Lang F.B.F."/>
            <person name="Roger A.J."/>
            <person name="Ruiz-Trillo I."/>
            <person name="Haas B."/>
            <person name="Nusbaum C."/>
            <person name="Birren B."/>
        </authorList>
    </citation>
    <scope>NUCLEOTIDE SEQUENCE [LARGE SCALE GENOMIC DNA]</scope>
    <source>
        <strain evidence="1 2">JP610</strain>
    </source>
</reference>
<dbReference type="EMBL" id="KQ251031">
    <property type="protein sequence ID" value="KNC70490.1"/>
    <property type="molecule type" value="Genomic_DNA"/>
</dbReference>
<dbReference type="Proteomes" id="UP000054560">
    <property type="component" value="Unassembled WGS sequence"/>
</dbReference>